<proteinExistence type="predicted"/>
<gene>
    <name evidence="1" type="ORF">BSK56_31375</name>
</gene>
<evidence type="ECO:0000313" key="2">
    <source>
        <dbReference type="Proteomes" id="UP000187412"/>
    </source>
</evidence>
<name>A0ABX3GXD4_PAEBO</name>
<reference evidence="1 2" key="1">
    <citation type="submission" date="2016-10" db="EMBL/GenBank/DDBJ databases">
        <title>Paenibacillus species isolates.</title>
        <authorList>
            <person name="Beno S.M."/>
        </authorList>
    </citation>
    <scope>NUCLEOTIDE SEQUENCE [LARGE SCALE GENOMIC DNA]</scope>
    <source>
        <strain evidence="1 2">FSL H7-0744</strain>
    </source>
</reference>
<organism evidence="1 2">
    <name type="scientific">Paenibacillus borealis</name>
    <dbReference type="NCBI Taxonomy" id="160799"/>
    <lineage>
        <taxon>Bacteria</taxon>
        <taxon>Bacillati</taxon>
        <taxon>Bacillota</taxon>
        <taxon>Bacilli</taxon>
        <taxon>Bacillales</taxon>
        <taxon>Paenibacillaceae</taxon>
        <taxon>Paenibacillus</taxon>
    </lineage>
</organism>
<dbReference type="InterPro" id="IPR005502">
    <property type="entry name" value="Ribosyl_crysJ1"/>
</dbReference>
<dbReference type="SUPFAM" id="SSF101478">
    <property type="entry name" value="ADP-ribosylglycohydrolase"/>
    <property type="match status" value="1"/>
</dbReference>
<comment type="caution">
    <text evidence="1">The sequence shown here is derived from an EMBL/GenBank/DDBJ whole genome shotgun (WGS) entry which is preliminary data.</text>
</comment>
<keyword evidence="2" id="KW-1185">Reference proteome</keyword>
<dbReference type="Pfam" id="PF03747">
    <property type="entry name" value="ADP_ribosyl_GH"/>
    <property type="match status" value="1"/>
</dbReference>
<protein>
    <recommendedName>
        <fullName evidence="3">Crystallin</fullName>
    </recommendedName>
</protein>
<dbReference type="EMBL" id="MPTB01000070">
    <property type="protein sequence ID" value="OMD37280.1"/>
    <property type="molecule type" value="Genomic_DNA"/>
</dbReference>
<dbReference type="Proteomes" id="UP000187412">
    <property type="component" value="Unassembled WGS sequence"/>
</dbReference>
<dbReference type="InterPro" id="IPR050792">
    <property type="entry name" value="ADP-ribosylglycohydrolase"/>
</dbReference>
<dbReference type="Gene3D" id="1.10.4080.10">
    <property type="entry name" value="ADP-ribosylation/Crystallin J1"/>
    <property type="match status" value="1"/>
</dbReference>
<evidence type="ECO:0008006" key="3">
    <source>
        <dbReference type="Google" id="ProtNLM"/>
    </source>
</evidence>
<dbReference type="RefSeq" id="WP_076114305.1">
    <property type="nucleotide sequence ID" value="NZ_MPTB01000070.1"/>
</dbReference>
<dbReference type="PANTHER" id="PTHR16222:SF12">
    <property type="entry name" value="ADP-RIBOSYLGLYCOHYDROLASE-RELATED"/>
    <property type="match status" value="1"/>
</dbReference>
<accession>A0ABX3GXD4</accession>
<sequence length="470" mass="52808">MAGWDSLQRLVKEEVIQRRDEGCNTEGFIEKIEAAGNDREQLMAIYEQLMRLPIRPDFPFVEPSELEEIRKKRPEGPRVLHPQHSESVWRDKFYGAWLGRSVGCALGKPLEQWEYMAGSFGNPGWKNVQLWFQGADAWPITTYVPAQSRAQKEVGLKIANVSPKSLRENIRYMESDDDIRYTVLGLIMLEEKGLEWDSWDVGLLWHRVLSYSQVCTAETQAYLNFAQVTSHLNNLLKNEGNARNSDWEQQKDWVRTYLNPYREWIGAQIRADGLAYGAAGKPELAAELAWRDASFSHVKNGIYGEMFVAAMIAAAFSERDPERIVEIGLSEIPAASRLAKDVREAVAIARSTKDQVELVDRIWEAFKHYNPVHTNNNAALVAASLIFGQGDFEKSITTAVLGGWDTDCNGATVGSIMGAMLGAEAIPSSWTAPLNDILYAEINGFHPIPISECAARSFEVFKKLNPDSCC</sequence>
<dbReference type="PANTHER" id="PTHR16222">
    <property type="entry name" value="ADP-RIBOSYLGLYCOHYDROLASE"/>
    <property type="match status" value="1"/>
</dbReference>
<dbReference type="InterPro" id="IPR036705">
    <property type="entry name" value="Ribosyl_crysJ1_sf"/>
</dbReference>
<evidence type="ECO:0000313" key="1">
    <source>
        <dbReference type="EMBL" id="OMD37280.1"/>
    </source>
</evidence>